<accession>A0A3B0UM18</accession>
<gene>
    <name evidence="1" type="ORF">MNBD_CPR01-413</name>
</gene>
<name>A0A3B0UM18_9ZZZZ</name>
<reference evidence="1" key="1">
    <citation type="submission" date="2018-06" db="EMBL/GenBank/DDBJ databases">
        <authorList>
            <person name="Zhirakovskaya E."/>
        </authorList>
    </citation>
    <scope>NUCLEOTIDE SEQUENCE</scope>
</reference>
<evidence type="ECO:0000313" key="1">
    <source>
        <dbReference type="EMBL" id="VAW32201.1"/>
    </source>
</evidence>
<protein>
    <recommendedName>
        <fullName evidence="2">Tyrosine--tRNA ligase</fullName>
    </recommendedName>
</protein>
<dbReference type="Gene3D" id="3.40.50.620">
    <property type="entry name" value="HUPs"/>
    <property type="match status" value="1"/>
</dbReference>
<sequence length="54" mass="5917">MNIVEDLESRGLVADKVGELPKIFSKPRTVYFGIDPTADSAQVGNLAVILLMKR</sequence>
<feature type="non-terminal residue" evidence="1">
    <location>
        <position position="54"/>
    </location>
</feature>
<dbReference type="InterPro" id="IPR014729">
    <property type="entry name" value="Rossmann-like_a/b/a_fold"/>
</dbReference>
<evidence type="ECO:0008006" key="2">
    <source>
        <dbReference type="Google" id="ProtNLM"/>
    </source>
</evidence>
<dbReference type="EMBL" id="UOEV01000029">
    <property type="protein sequence ID" value="VAW32201.1"/>
    <property type="molecule type" value="Genomic_DNA"/>
</dbReference>
<dbReference type="AlphaFoldDB" id="A0A3B0UM18"/>
<organism evidence="1">
    <name type="scientific">hydrothermal vent metagenome</name>
    <dbReference type="NCBI Taxonomy" id="652676"/>
    <lineage>
        <taxon>unclassified sequences</taxon>
        <taxon>metagenomes</taxon>
        <taxon>ecological metagenomes</taxon>
    </lineage>
</organism>
<proteinExistence type="predicted"/>